<name>A0A975B9Z1_9BACT</name>
<evidence type="ECO:0000256" key="1">
    <source>
        <dbReference type="SAM" id="SignalP"/>
    </source>
</evidence>
<feature type="chain" id="PRO_5037915053" evidence="1">
    <location>
        <begin position="25"/>
        <end position="381"/>
    </location>
</feature>
<dbReference type="PANTHER" id="PTHR35271">
    <property type="entry name" value="ABC TRANSPORTER, SUBSTRATE-BINDING LIPOPROTEIN-RELATED"/>
    <property type="match status" value="1"/>
</dbReference>
<dbReference type="PANTHER" id="PTHR35271:SF1">
    <property type="entry name" value="ABC TRANSPORTER, SUBSTRATE-BINDING LIPOPROTEIN"/>
    <property type="match status" value="1"/>
</dbReference>
<protein>
    <submittedName>
        <fullName evidence="2">ABC transporter, solute-binding protein</fullName>
    </submittedName>
</protein>
<dbReference type="Proteomes" id="UP000663720">
    <property type="component" value="Chromosome"/>
</dbReference>
<dbReference type="KEGG" id="dli:dnl_38540"/>
<organism evidence="2 3">
    <name type="scientific">Desulfonema limicola</name>
    <dbReference type="NCBI Taxonomy" id="45656"/>
    <lineage>
        <taxon>Bacteria</taxon>
        <taxon>Pseudomonadati</taxon>
        <taxon>Thermodesulfobacteriota</taxon>
        <taxon>Desulfobacteria</taxon>
        <taxon>Desulfobacterales</taxon>
        <taxon>Desulfococcaceae</taxon>
        <taxon>Desulfonema</taxon>
    </lineage>
</organism>
<dbReference type="Gene3D" id="3.40.50.2300">
    <property type="match status" value="2"/>
</dbReference>
<evidence type="ECO:0000313" key="2">
    <source>
        <dbReference type="EMBL" id="QTA81517.1"/>
    </source>
</evidence>
<evidence type="ECO:0000313" key="3">
    <source>
        <dbReference type="Proteomes" id="UP000663720"/>
    </source>
</evidence>
<dbReference type="InterPro" id="IPR007487">
    <property type="entry name" value="ABC_transpt-TYRBP-like"/>
</dbReference>
<sequence length="381" mass="42655">MKKLIRVFVVSMTFVFLSSLNGFTADKGNFSTAPKTNNGKKWRIGFYEGGDYIDYQSTLTATVNGMITLGWIEKIEIPKQESAHTSALWKWLSANVKSNYLEFPADAHYSANWDDELRKKMAEDIINRLNNKKDIDLMIASGTWAGQDLANNKHQTPVIVVSTSDPLKAGIIKSIEDSGNDYIHARVDPLRYKRQVELFHEVAKFKTLGIAYENTEAGRSYGAVDMVENTAQERGFEVVSCYTQSDIPDKTIAQESVKKCFEEFAAKKVDAIYVTAQRGINSDNISELANIANKNKIPTFSQPGSKFVENGLLMSVAKAGFQANGIFHAQTIAKVFNGAKPRQLEQVLENPQKIAINEKTAEILQFKIPIEFVEIIDEVYN</sequence>
<gene>
    <name evidence="2" type="ORF">dnl_38540</name>
</gene>
<dbReference type="Pfam" id="PF04392">
    <property type="entry name" value="ABC_sub_bind"/>
    <property type="match status" value="1"/>
</dbReference>
<accession>A0A975B9Z1</accession>
<dbReference type="RefSeq" id="WP_207687540.1">
    <property type="nucleotide sequence ID" value="NZ_CP061799.1"/>
</dbReference>
<proteinExistence type="predicted"/>
<keyword evidence="3" id="KW-1185">Reference proteome</keyword>
<dbReference type="EMBL" id="CP061799">
    <property type="protein sequence ID" value="QTA81517.1"/>
    <property type="molecule type" value="Genomic_DNA"/>
</dbReference>
<keyword evidence="1" id="KW-0732">Signal</keyword>
<dbReference type="AlphaFoldDB" id="A0A975B9Z1"/>
<feature type="signal peptide" evidence="1">
    <location>
        <begin position="1"/>
        <end position="24"/>
    </location>
</feature>
<reference evidence="2" key="1">
    <citation type="journal article" date="2021" name="Microb. Physiol.">
        <title>Proteogenomic Insights into the Physiology of Marine, Sulfate-Reducing, Filamentous Desulfonema limicola and Desulfonema magnum.</title>
        <authorList>
            <person name="Schnaars V."/>
            <person name="Wohlbrand L."/>
            <person name="Scheve S."/>
            <person name="Hinrichs C."/>
            <person name="Reinhardt R."/>
            <person name="Rabus R."/>
        </authorList>
    </citation>
    <scope>NUCLEOTIDE SEQUENCE</scope>
    <source>
        <strain evidence="2">5ac10</strain>
    </source>
</reference>